<name>A0A6I1MLP1_9CLOT</name>
<dbReference type="PROSITE" id="PS00198">
    <property type="entry name" value="4FE4S_FER_1"/>
    <property type="match status" value="1"/>
</dbReference>
<evidence type="ECO:0000313" key="9">
    <source>
        <dbReference type="EMBL" id="MPQ44335.1"/>
    </source>
</evidence>
<feature type="domain" description="4Fe-4S ferredoxin-type" evidence="8">
    <location>
        <begin position="170"/>
        <end position="199"/>
    </location>
</feature>
<dbReference type="InterPro" id="IPR045169">
    <property type="entry name" value="NO2/SO3_Rdtase_4Fe4S_prot"/>
</dbReference>
<reference evidence="9 10" key="1">
    <citation type="submission" date="2019-10" db="EMBL/GenBank/DDBJ databases">
        <title>The Genome Sequence of Clostridium tarantellae Isolated from Fish Brain.</title>
        <authorList>
            <person name="Bano L."/>
            <person name="Kiel M."/>
            <person name="Sales G."/>
            <person name="Doxey A.C."/>
            <person name="Mansfield M.J."/>
            <person name="Schiavone M."/>
            <person name="Rossetto O."/>
            <person name="Pirazzini M."/>
            <person name="Dobrindt U."/>
            <person name="Montecucco C."/>
        </authorList>
    </citation>
    <scope>NUCLEOTIDE SEQUENCE [LARGE SCALE GENOMIC DNA]</scope>
    <source>
        <strain evidence="9 10">DSM 3997</strain>
    </source>
</reference>
<evidence type="ECO:0000313" key="10">
    <source>
        <dbReference type="Proteomes" id="UP000430345"/>
    </source>
</evidence>
<dbReference type="AlphaFoldDB" id="A0A6I1MLP1"/>
<evidence type="ECO:0000256" key="1">
    <source>
        <dbReference type="ARBA" id="ARBA00010429"/>
    </source>
</evidence>
<dbReference type="InterPro" id="IPR006066">
    <property type="entry name" value="NO2/SO3_Rdtase_FeS/sirohaem_BS"/>
</dbReference>
<dbReference type="GO" id="GO:0000103">
    <property type="term" value="P:sulfate assimilation"/>
    <property type="evidence" value="ECO:0007669"/>
    <property type="project" value="TreeGrafter"/>
</dbReference>
<dbReference type="InterPro" id="IPR005117">
    <property type="entry name" value="NiRdtase/SiRdtase_haem-b_fer"/>
</dbReference>
<dbReference type="SUPFAM" id="SSF56014">
    <property type="entry name" value="Nitrite and sulphite reductase 4Fe-4S domain-like"/>
    <property type="match status" value="1"/>
</dbReference>
<evidence type="ECO:0000256" key="3">
    <source>
        <dbReference type="ARBA" id="ARBA00022617"/>
    </source>
</evidence>
<organism evidence="9 10">
    <name type="scientific">Clostridium tarantellae</name>
    <dbReference type="NCBI Taxonomy" id="39493"/>
    <lineage>
        <taxon>Bacteria</taxon>
        <taxon>Bacillati</taxon>
        <taxon>Bacillota</taxon>
        <taxon>Clostridia</taxon>
        <taxon>Eubacteriales</taxon>
        <taxon>Clostridiaceae</taxon>
        <taxon>Clostridium</taxon>
    </lineage>
</organism>
<dbReference type="Gene3D" id="3.90.480.20">
    <property type="match status" value="1"/>
</dbReference>
<evidence type="ECO:0000256" key="2">
    <source>
        <dbReference type="ARBA" id="ARBA00022485"/>
    </source>
</evidence>
<dbReference type="SUPFAM" id="SSF55124">
    <property type="entry name" value="Nitrite/Sulfite reductase N-terminal domain-like"/>
    <property type="match status" value="1"/>
</dbReference>
<dbReference type="RefSeq" id="WP_152890716.1">
    <property type="nucleotide sequence ID" value="NZ_WHJC01000196.1"/>
</dbReference>
<dbReference type="NCBIfam" id="TIGR02912">
    <property type="entry name" value="sulfite_red_C"/>
    <property type="match status" value="1"/>
</dbReference>
<dbReference type="InterPro" id="IPR006067">
    <property type="entry name" value="NO2/SO3_Rdtase_4Fe4S_dom"/>
</dbReference>
<dbReference type="Gene3D" id="3.30.70.20">
    <property type="match status" value="1"/>
</dbReference>
<keyword evidence="4" id="KW-0479">Metal-binding</keyword>
<dbReference type="GO" id="GO:0050311">
    <property type="term" value="F:sulfite reductase (ferredoxin) activity"/>
    <property type="evidence" value="ECO:0007669"/>
    <property type="project" value="TreeGrafter"/>
</dbReference>
<dbReference type="PRINTS" id="PR00397">
    <property type="entry name" value="SIROHAEM"/>
</dbReference>
<keyword evidence="5" id="KW-0560">Oxidoreductase</keyword>
<gene>
    <name evidence="9" type="primary">asrC</name>
    <name evidence="9" type="ORF">GBZ86_11250</name>
</gene>
<comment type="caution">
    <text evidence="9">The sequence shown here is derived from an EMBL/GenBank/DDBJ whole genome shotgun (WGS) entry which is preliminary data.</text>
</comment>
<dbReference type="GO" id="GO:0046872">
    <property type="term" value="F:metal ion binding"/>
    <property type="evidence" value="ECO:0007669"/>
    <property type="project" value="UniProtKB-KW"/>
</dbReference>
<dbReference type="InterPro" id="IPR045854">
    <property type="entry name" value="NO2/SO3_Rdtase_4Fe4S_sf"/>
</dbReference>
<dbReference type="Pfam" id="PF03460">
    <property type="entry name" value="NIR_SIR_ferr"/>
    <property type="match status" value="1"/>
</dbReference>
<dbReference type="InterPro" id="IPR017896">
    <property type="entry name" value="4Fe4S_Fe-S-bd"/>
</dbReference>
<dbReference type="InterPro" id="IPR014261">
    <property type="entry name" value="Sulphite_reductase_C"/>
</dbReference>
<comment type="similarity">
    <text evidence="1">Belongs to the nitrite and sulfite reductase 4Fe-4S domain family.</text>
</comment>
<dbReference type="GO" id="GO:0020037">
    <property type="term" value="F:heme binding"/>
    <property type="evidence" value="ECO:0007669"/>
    <property type="project" value="InterPro"/>
</dbReference>
<dbReference type="Pfam" id="PF00037">
    <property type="entry name" value="Fer4"/>
    <property type="match status" value="1"/>
</dbReference>
<evidence type="ECO:0000256" key="6">
    <source>
        <dbReference type="ARBA" id="ARBA00023004"/>
    </source>
</evidence>
<dbReference type="PANTHER" id="PTHR11493:SF54">
    <property type="entry name" value="ANAEROBIC SULFITE REDUCTASE SUBUNIT C"/>
    <property type="match status" value="1"/>
</dbReference>
<dbReference type="InterPro" id="IPR017900">
    <property type="entry name" value="4Fe4S_Fe_S_CS"/>
</dbReference>
<dbReference type="GO" id="GO:0009337">
    <property type="term" value="C:sulfite reductase complex (NADPH)"/>
    <property type="evidence" value="ECO:0007669"/>
    <property type="project" value="TreeGrafter"/>
</dbReference>
<dbReference type="PROSITE" id="PS51379">
    <property type="entry name" value="4FE4S_FER_2"/>
    <property type="match status" value="2"/>
</dbReference>
<evidence type="ECO:0000256" key="5">
    <source>
        <dbReference type="ARBA" id="ARBA00023002"/>
    </source>
</evidence>
<dbReference type="Proteomes" id="UP000430345">
    <property type="component" value="Unassembled WGS sequence"/>
</dbReference>
<keyword evidence="6" id="KW-0408">Iron</keyword>
<evidence type="ECO:0000256" key="4">
    <source>
        <dbReference type="ARBA" id="ARBA00022723"/>
    </source>
</evidence>
<dbReference type="Pfam" id="PF01077">
    <property type="entry name" value="NIR_SIR"/>
    <property type="match status" value="1"/>
</dbReference>
<keyword evidence="10" id="KW-1185">Reference proteome</keyword>
<dbReference type="GO" id="GO:0016002">
    <property type="term" value="F:sulfite reductase activity"/>
    <property type="evidence" value="ECO:0007669"/>
    <property type="project" value="TreeGrafter"/>
</dbReference>
<dbReference type="EMBL" id="WHJC01000196">
    <property type="protein sequence ID" value="MPQ44335.1"/>
    <property type="molecule type" value="Genomic_DNA"/>
</dbReference>
<keyword evidence="3" id="KW-0349">Heme</keyword>
<dbReference type="InterPro" id="IPR036136">
    <property type="entry name" value="Nit/Sulf_reduc_fer-like_dom_sf"/>
</dbReference>
<keyword evidence="2" id="KW-0004">4Fe-4S</keyword>
<feature type="domain" description="4Fe-4S ferredoxin-type" evidence="8">
    <location>
        <begin position="201"/>
        <end position="232"/>
    </location>
</feature>
<dbReference type="GO" id="GO:0051539">
    <property type="term" value="F:4 iron, 4 sulfur cluster binding"/>
    <property type="evidence" value="ECO:0007669"/>
    <property type="project" value="UniProtKB-KW"/>
</dbReference>
<dbReference type="Gene3D" id="3.30.413.10">
    <property type="entry name" value="Sulfite Reductase Hemoprotein, domain 1"/>
    <property type="match status" value="1"/>
</dbReference>
<dbReference type="SUPFAM" id="SSF54862">
    <property type="entry name" value="4Fe-4S ferredoxins"/>
    <property type="match status" value="1"/>
</dbReference>
<evidence type="ECO:0000256" key="7">
    <source>
        <dbReference type="ARBA" id="ARBA00023014"/>
    </source>
</evidence>
<accession>A0A6I1MLP1</accession>
<sequence>MNHDINIKETRINCFRQSKIDGEFMLQMRVPGSLIDAKYLEKVTHIAKTWGNGTFHLGMRQTLNMPGIKYENIPAVNAYIEDYIKEVEVEMCGCDMDINNAGYPTIGARNVMACIGNSHCIKANVNTHELAKKIEKLVFPSHYHIKTSIAGCPNDCAKAHFNDFGVIGMAKMEYNSDRCIGCGACVEACNHHSTRVLSLNSQGKIDKDFCCCVGCGECVLACPTSAWTRKPEKYYRITIGGRTGKQTPRMGKTFLAWATEDVVLGMFANWQKFSAWVLDYKPEYLHGGHLIDRAGYHKFKELILDGVELNPELLVADNIFWDEVEYRGNFNVKPISMHHTSGPQPEGKKSTH</sequence>
<dbReference type="PANTHER" id="PTHR11493">
    <property type="entry name" value="SULFITE REDUCTASE [NADPH] SUBUNIT BETA-RELATED"/>
    <property type="match status" value="1"/>
</dbReference>
<dbReference type="OrthoDB" id="9800558at2"/>
<protein>
    <submittedName>
        <fullName evidence="9">Sulfite reductase subunit C</fullName>
    </submittedName>
</protein>
<proteinExistence type="inferred from homology"/>
<evidence type="ECO:0000259" key="8">
    <source>
        <dbReference type="PROSITE" id="PS51379"/>
    </source>
</evidence>
<keyword evidence="7" id="KW-0411">Iron-sulfur</keyword>